<gene>
    <name evidence="1" type="ORF">IM532_03975</name>
</gene>
<proteinExistence type="predicted"/>
<dbReference type="Proteomes" id="UP000608754">
    <property type="component" value="Unassembled WGS sequence"/>
</dbReference>
<name>A0A8J7FUJ4_9FLAO</name>
<accession>A0A8J7FUJ4</accession>
<evidence type="ECO:0000313" key="2">
    <source>
        <dbReference type="Proteomes" id="UP000608754"/>
    </source>
</evidence>
<protein>
    <submittedName>
        <fullName evidence="1">Uncharacterized protein</fullName>
    </submittedName>
</protein>
<organism evidence="1 2">
    <name type="scientific">Faecalibacter rhinopitheci</name>
    <dbReference type="NCBI Taxonomy" id="2779678"/>
    <lineage>
        <taxon>Bacteria</taxon>
        <taxon>Pseudomonadati</taxon>
        <taxon>Bacteroidota</taxon>
        <taxon>Flavobacteriia</taxon>
        <taxon>Flavobacteriales</taxon>
        <taxon>Weeksellaceae</taxon>
        <taxon>Faecalibacter</taxon>
    </lineage>
</organism>
<dbReference type="AlphaFoldDB" id="A0A8J7FUJ4"/>
<evidence type="ECO:0000313" key="1">
    <source>
        <dbReference type="EMBL" id="MBF0596621.1"/>
    </source>
</evidence>
<dbReference type="RefSeq" id="WP_194182151.1">
    <property type="nucleotide sequence ID" value="NZ_JADGIK010000002.1"/>
</dbReference>
<comment type="caution">
    <text evidence="1">The sequence shown here is derived from an EMBL/GenBank/DDBJ whole genome shotgun (WGS) entry which is preliminary data.</text>
</comment>
<reference evidence="1" key="1">
    <citation type="submission" date="2020-10" db="EMBL/GenBank/DDBJ databases">
        <authorList>
            <person name="Lu T."/>
            <person name="Wang Q."/>
            <person name="Han X."/>
        </authorList>
    </citation>
    <scope>NUCLEOTIDE SEQUENCE</scope>
    <source>
        <strain evidence="1">WQ 117</strain>
    </source>
</reference>
<keyword evidence="2" id="KW-1185">Reference proteome</keyword>
<dbReference type="EMBL" id="JADGIK010000002">
    <property type="protein sequence ID" value="MBF0596621.1"/>
    <property type="molecule type" value="Genomic_DNA"/>
</dbReference>
<sequence>MNVLINIFLIGATIFGFMDDYQKSYKVIRYMQTKDGYLVIEYDKGLLKKQIKKNQLLILDLPVIQKNEIEYEISKLNVHETIQNIEKLDQVTKNDLPTIMYLFIEGKDTLRTKIFKPSNTPVEIKKLDFLLYKKR</sequence>